<dbReference type="RefSeq" id="WP_179750225.1">
    <property type="nucleotide sequence ID" value="NZ_JACCBU010000001.1"/>
</dbReference>
<keyword evidence="7" id="KW-1185">Reference proteome</keyword>
<organism evidence="6 7">
    <name type="scientific">Microlunatus parietis</name>
    <dbReference type="NCBI Taxonomy" id="682979"/>
    <lineage>
        <taxon>Bacteria</taxon>
        <taxon>Bacillati</taxon>
        <taxon>Actinomycetota</taxon>
        <taxon>Actinomycetes</taxon>
        <taxon>Propionibacteriales</taxon>
        <taxon>Propionibacteriaceae</taxon>
        <taxon>Microlunatus</taxon>
    </lineage>
</organism>
<comment type="caution">
    <text evidence="6">The sequence shown here is derived from an EMBL/GenBank/DDBJ whole genome shotgun (WGS) entry which is preliminary data.</text>
</comment>
<keyword evidence="3 4" id="KW-0732">Signal</keyword>
<name>A0A7Y9I5Y0_9ACTN</name>
<dbReference type="InterPro" id="IPR033764">
    <property type="entry name" value="Sdr_B"/>
</dbReference>
<evidence type="ECO:0000259" key="5">
    <source>
        <dbReference type="Pfam" id="PF17210"/>
    </source>
</evidence>
<dbReference type="GO" id="GO:0005576">
    <property type="term" value="C:extracellular region"/>
    <property type="evidence" value="ECO:0007669"/>
    <property type="project" value="UniProtKB-SubCell"/>
</dbReference>
<dbReference type="SUPFAM" id="SSF117074">
    <property type="entry name" value="Hypothetical protein PA1324"/>
    <property type="match status" value="1"/>
</dbReference>
<feature type="chain" id="PRO_5031233991" description="SD-repeat containing protein B domain-containing protein" evidence="4">
    <location>
        <begin position="18"/>
        <end position="251"/>
    </location>
</feature>
<dbReference type="GO" id="GO:0005975">
    <property type="term" value="P:carbohydrate metabolic process"/>
    <property type="evidence" value="ECO:0007669"/>
    <property type="project" value="UniProtKB-ARBA"/>
</dbReference>
<feature type="signal peptide" evidence="4">
    <location>
        <begin position="1"/>
        <end position="17"/>
    </location>
</feature>
<keyword evidence="2" id="KW-0964">Secreted</keyword>
<dbReference type="EMBL" id="JACCBU010000001">
    <property type="protein sequence ID" value="NYE70626.1"/>
    <property type="molecule type" value="Genomic_DNA"/>
</dbReference>
<evidence type="ECO:0000313" key="7">
    <source>
        <dbReference type="Proteomes" id="UP000569914"/>
    </source>
</evidence>
<dbReference type="Pfam" id="PF17210">
    <property type="entry name" value="SdrD_B"/>
    <property type="match status" value="1"/>
</dbReference>
<evidence type="ECO:0000313" key="6">
    <source>
        <dbReference type="EMBL" id="NYE70626.1"/>
    </source>
</evidence>
<dbReference type="Proteomes" id="UP000569914">
    <property type="component" value="Unassembled WGS sequence"/>
</dbReference>
<protein>
    <recommendedName>
        <fullName evidence="5">SD-repeat containing protein B domain-containing protein</fullName>
    </recommendedName>
</protein>
<sequence length="251" mass="25768">MASTILCCGATALPAAADPGGAAVIKGYVYADAGNDGYFDVNDTPLAGVAVTLESGGVKVATMTTDESGLFAFEGLASGTYRLLEHQPKAYRDGVEVAGNGAVLVDNDTIEVVVAEDEVSSGNLFAEVPAEPGVTNPDFPVAVSGQPLVFDPLANDGVLDADSGFDPASVRLLDPMTGLPVSELIVPGQASYRVIEDGRVEVLPAPGFVGWVAEVGYEAKTFDGRHSTSVIGLEIRQRLTSGPSGRQPGPS</sequence>
<dbReference type="AlphaFoldDB" id="A0A7Y9I5Y0"/>
<evidence type="ECO:0000256" key="3">
    <source>
        <dbReference type="ARBA" id="ARBA00022729"/>
    </source>
</evidence>
<proteinExistence type="predicted"/>
<feature type="domain" description="SD-repeat containing protein B" evidence="5">
    <location>
        <begin position="27"/>
        <end position="102"/>
    </location>
</feature>
<comment type="subcellular location">
    <subcellularLocation>
        <location evidence="1">Secreted</location>
    </subcellularLocation>
</comment>
<reference evidence="6 7" key="1">
    <citation type="submission" date="2020-07" db="EMBL/GenBank/DDBJ databases">
        <title>Sequencing the genomes of 1000 actinobacteria strains.</title>
        <authorList>
            <person name="Klenk H.-P."/>
        </authorList>
    </citation>
    <scope>NUCLEOTIDE SEQUENCE [LARGE SCALE GENOMIC DNA]</scope>
    <source>
        <strain evidence="6 7">DSM 22083</strain>
    </source>
</reference>
<evidence type="ECO:0000256" key="4">
    <source>
        <dbReference type="SAM" id="SignalP"/>
    </source>
</evidence>
<evidence type="ECO:0000256" key="2">
    <source>
        <dbReference type="ARBA" id="ARBA00022525"/>
    </source>
</evidence>
<evidence type="ECO:0000256" key="1">
    <source>
        <dbReference type="ARBA" id="ARBA00004613"/>
    </source>
</evidence>
<dbReference type="Gene3D" id="2.60.40.10">
    <property type="entry name" value="Immunoglobulins"/>
    <property type="match status" value="1"/>
</dbReference>
<accession>A0A7Y9I5Y0</accession>
<dbReference type="InterPro" id="IPR013783">
    <property type="entry name" value="Ig-like_fold"/>
</dbReference>
<gene>
    <name evidence="6" type="ORF">BKA15_001955</name>
</gene>